<dbReference type="OrthoDB" id="9795626at2"/>
<accession>A0A1M6K7W1</accession>
<dbReference type="Gene3D" id="3.40.50.300">
    <property type="entry name" value="P-loop containing nucleotide triphosphate hydrolases"/>
    <property type="match status" value="2"/>
</dbReference>
<dbReference type="GO" id="GO:0004527">
    <property type="term" value="F:exonuclease activity"/>
    <property type="evidence" value="ECO:0007669"/>
    <property type="project" value="UniProtKB-KW"/>
</dbReference>
<gene>
    <name evidence="3" type="ORF">SAMN04487908_11953</name>
</gene>
<dbReference type="AlphaFoldDB" id="A0A1M6K7W1"/>
<reference evidence="4" key="1">
    <citation type="submission" date="2016-11" db="EMBL/GenBank/DDBJ databases">
        <authorList>
            <person name="Varghese N."/>
            <person name="Submissions S."/>
        </authorList>
    </citation>
    <scope>NUCLEOTIDE SEQUENCE [LARGE SCALE GENOMIC DNA]</scope>
    <source>
        <strain evidence="4">DSM 26349</strain>
    </source>
</reference>
<dbReference type="Pfam" id="PF13476">
    <property type="entry name" value="AAA_23"/>
    <property type="match status" value="1"/>
</dbReference>
<keyword evidence="3" id="KW-0540">Nuclease</keyword>
<organism evidence="3 4">
    <name type="scientific">Aequorivita viscosa</name>
    <dbReference type="NCBI Taxonomy" id="797419"/>
    <lineage>
        <taxon>Bacteria</taxon>
        <taxon>Pseudomonadati</taxon>
        <taxon>Bacteroidota</taxon>
        <taxon>Flavobacteriia</taxon>
        <taxon>Flavobacteriales</taxon>
        <taxon>Flavobacteriaceae</taxon>
        <taxon>Aequorivita</taxon>
    </lineage>
</organism>
<dbReference type="InterPro" id="IPR038729">
    <property type="entry name" value="Rad50/SbcC_AAA"/>
</dbReference>
<dbReference type="Pfam" id="PF13558">
    <property type="entry name" value="SbcC_Walker_B"/>
    <property type="match status" value="1"/>
</dbReference>
<sequence length="1011" mass="115020">MKITKIRFENIHSLKGTHEIDFAGGILGEAGLFAITGPTGSGKSTLLDIITLAIYNRIARVEKFITKTVLEEDGGIMTRNMQHCFAEVEYHVNGKTYRSHWSIERNKNNNLNNRKQELVEIASGTILESGTKTPEKNESIIGLSYEQFVKAMVLSQGEFSKLLQAPRNERNKLLEDITGARSYREIGKAVFQRYIHFKDQVKLKEAGLESMDVLAPEIVKAKTEELKSLNAAKPEVEATYQSANQKISTRKELLKKLAEQQTLNNNKKVLKDHLERFKENKEKLERHEKFSKYTNDLRDYNAILKEVESHKSQIASLLKQKAEEETRLKMHLKSSSELVHEQLDVSNANERLAQFRTKITNIQAQENTKQTEANLILTQILGYGKNIIQLGYNFQKPKNPSELKPELKSLHKIIQESIEASGIDSLANLNSKLDSLRKSNDIAVEFLSKKQQSIKLRKDLQTSKKNLENGEENIAKDSKTITLLKKERGVLESEIEAQVLILEHQRKHQSLDDHRAQLKPHNPCPLCGSLEHPYASEQPLFDIKEDVLKENQKLLKTKSELEIGHRQKVKFQLEINERVKNEIEVQTTEYTQLINTLKELSQSLSWNYQDNLEVLQAKRLQLNSQIELLEKSKQAFQASAILEDIKKSTIQWEETLSTFQSLKEERTKLYSRNNIDRETSDLSVKITQSTVRISSLNSQCNETQAKLGILKSEKSIKQSFLDTIVINEGLDSIAQLKSFILDEEIAASYRKKDAQLKDGAARLSAIEKSICKELKELNEKDDNTISMESLTDSFEMTKQKWSELSEKIGKITESLKKDAETRAKQQLFITELNSLKKDQALWKTMNDLIGDATGNKFSNFVQDLTLEQLIGFANKRLTEFSDRYLLDIPTTKEADKSDTLKVFDKYMGNARRSVKTLSGGETFLVSLAMAFALSDIASRNVKIESLFIDEGFGTLDPETLDQAITILEKMQNEGDKSVGVISHVSALKERITTQIKLEKSSLGYSTINVVQ</sequence>
<dbReference type="GO" id="GO:0016887">
    <property type="term" value="F:ATP hydrolysis activity"/>
    <property type="evidence" value="ECO:0007669"/>
    <property type="project" value="InterPro"/>
</dbReference>
<dbReference type="STRING" id="797419.SAMN05216556_107130"/>
<protein>
    <submittedName>
        <fullName evidence="3">Exonuclease SbcC</fullName>
    </submittedName>
</protein>
<evidence type="ECO:0000313" key="3">
    <source>
        <dbReference type="EMBL" id="SHJ54910.1"/>
    </source>
</evidence>
<keyword evidence="3" id="KW-0269">Exonuclease</keyword>
<dbReference type="EMBL" id="FQYV01000019">
    <property type="protein sequence ID" value="SHJ54910.1"/>
    <property type="molecule type" value="Genomic_DNA"/>
</dbReference>
<dbReference type="SUPFAM" id="SSF52540">
    <property type="entry name" value="P-loop containing nucleoside triphosphate hydrolases"/>
    <property type="match status" value="1"/>
</dbReference>
<feature type="coiled-coil region" evidence="1">
    <location>
        <begin position="226"/>
        <end position="365"/>
    </location>
</feature>
<dbReference type="GO" id="GO:0006302">
    <property type="term" value="P:double-strand break repair"/>
    <property type="evidence" value="ECO:0007669"/>
    <property type="project" value="InterPro"/>
</dbReference>
<evidence type="ECO:0000313" key="4">
    <source>
        <dbReference type="Proteomes" id="UP000184172"/>
    </source>
</evidence>
<feature type="domain" description="Rad50/SbcC-type AAA" evidence="2">
    <location>
        <begin position="5"/>
        <end position="280"/>
    </location>
</feature>
<feature type="coiled-coil region" evidence="1">
    <location>
        <begin position="576"/>
        <end position="632"/>
    </location>
</feature>
<keyword evidence="3" id="KW-0378">Hydrolase</keyword>
<dbReference type="RefSeq" id="WP_073219638.1">
    <property type="nucleotide sequence ID" value="NZ_FNNS01000007.1"/>
</dbReference>
<keyword evidence="1" id="KW-0175">Coiled coil</keyword>
<dbReference type="PANTHER" id="PTHR32114:SF2">
    <property type="entry name" value="ABC TRANSPORTER ABCH.3"/>
    <property type="match status" value="1"/>
</dbReference>
<dbReference type="Proteomes" id="UP000184172">
    <property type="component" value="Unassembled WGS sequence"/>
</dbReference>
<evidence type="ECO:0000256" key="1">
    <source>
        <dbReference type="SAM" id="Coils"/>
    </source>
</evidence>
<dbReference type="PANTHER" id="PTHR32114">
    <property type="entry name" value="ABC TRANSPORTER ABCH.3"/>
    <property type="match status" value="1"/>
</dbReference>
<evidence type="ECO:0000259" key="2">
    <source>
        <dbReference type="Pfam" id="PF13476"/>
    </source>
</evidence>
<dbReference type="InterPro" id="IPR027417">
    <property type="entry name" value="P-loop_NTPase"/>
</dbReference>
<name>A0A1M6K7W1_9FLAO</name>
<keyword evidence="4" id="KW-1185">Reference proteome</keyword>
<proteinExistence type="predicted"/>